<sequence length="250" mass="28578">MDSLPAADQLPTSMRGFTPEQLAEVAKWRNQPIALVLQLKGYKLLEHNFTYRDYEMCEIICLILIDLYIFELLYRPVMRLPLIAHHFTTIGLVIYGTYIIKECQNLDLFTLALILLFQASTEQLTFLGLFFYRIKPSWSSPTLFFAAVQVFIVKFATLIWCYVFWGKYLLPNKDGKAIVTGFNVVFPIGGLILFGTQLWSTYVVWVIAKKAHQNTNANAQRHDVSEKKLEEGADNSSHPIDSNNASTIVN</sequence>
<proteinExistence type="predicted"/>
<evidence type="ECO:0000256" key="1">
    <source>
        <dbReference type="SAM" id="MobiDB-lite"/>
    </source>
</evidence>
<reference evidence="3" key="1">
    <citation type="submission" date="2021-06" db="EMBL/GenBank/DDBJ databases">
        <authorList>
            <person name="Kallberg Y."/>
            <person name="Tangrot J."/>
            <person name="Rosling A."/>
        </authorList>
    </citation>
    <scope>NUCLEOTIDE SEQUENCE</scope>
    <source>
        <strain evidence="3">MT106</strain>
    </source>
</reference>
<feature type="transmembrane region" description="Helical" evidence="2">
    <location>
        <begin position="106"/>
        <end position="131"/>
    </location>
</feature>
<dbReference type="Proteomes" id="UP000789831">
    <property type="component" value="Unassembled WGS sequence"/>
</dbReference>
<evidence type="ECO:0000313" key="4">
    <source>
        <dbReference type="Proteomes" id="UP000789831"/>
    </source>
</evidence>
<feature type="transmembrane region" description="Helical" evidence="2">
    <location>
        <begin position="82"/>
        <end position="100"/>
    </location>
</feature>
<gene>
    <name evidence="3" type="ORF">AGERDE_LOCUS11462</name>
</gene>
<feature type="compositionally biased region" description="Polar residues" evidence="1">
    <location>
        <begin position="234"/>
        <end position="250"/>
    </location>
</feature>
<feature type="transmembrane region" description="Helical" evidence="2">
    <location>
        <begin position="185"/>
        <end position="208"/>
    </location>
</feature>
<keyword evidence="2" id="KW-1133">Transmembrane helix</keyword>
<accession>A0A9N9H285</accession>
<keyword evidence="2" id="KW-0812">Transmembrane</keyword>
<feature type="compositionally biased region" description="Basic and acidic residues" evidence="1">
    <location>
        <begin position="220"/>
        <end position="231"/>
    </location>
</feature>
<evidence type="ECO:0000313" key="3">
    <source>
        <dbReference type="EMBL" id="CAG8652569.1"/>
    </source>
</evidence>
<keyword evidence="2" id="KW-0472">Membrane</keyword>
<feature type="region of interest" description="Disordered" evidence="1">
    <location>
        <begin position="218"/>
        <end position="250"/>
    </location>
</feature>
<feature type="transmembrane region" description="Helical" evidence="2">
    <location>
        <begin position="51"/>
        <end position="70"/>
    </location>
</feature>
<evidence type="ECO:0000256" key="2">
    <source>
        <dbReference type="SAM" id="Phobius"/>
    </source>
</evidence>
<name>A0A9N9H285_9GLOM</name>
<keyword evidence="4" id="KW-1185">Reference proteome</keyword>
<organism evidence="3 4">
    <name type="scientific">Ambispora gerdemannii</name>
    <dbReference type="NCBI Taxonomy" id="144530"/>
    <lineage>
        <taxon>Eukaryota</taxon>
        <taxon>Fungi</taxon>
        <taxon>Fungi incertae sedis</taxon>
        <taxon>Mucoromycota</taxon>
        <taxon>Glomeromycotina</taxon>
        <taxon>Glomeromycetes</taxon>
        <taxon>Archaeosporales</taxon>
        <taxon>Ambisporaceae</taxon>
        <taxon>Ambispora</taxon>
    </lineage>
</organism>
<dbReference type="EMBL" id="CAJVPL010004921">
    <property type="protein sequence ID" value="CAG8652569.1"/>
    <property type="molecule type" value="Genomic_DNA"/>
</dbReference>
<feature type="transmembrane region" description="Helical" evidence="2">
    <location>
        <begin position="143"/>
        <end position="165"/>
    </location>
</feature>
<dbReference type="OrthoDB" id="10010954at2759"/>
<protein>
    <submittedName>
        <fullName evidence="3">9739_t:CDS:1</fullName>
    </submittedName>
</protein>
<comment type="caution">
    <text evidence="3">The sequence shown here is derived from an EMBL/GenBank/DDBJ whole genome shotgun (WGS) entry which is preliminary data.</text>
</comment>
<dbReference type="AlphaFoldDB" id="A0A9N9H285"/>